<accession>A0ABZ2L4D1</accession>
<dbReference type="EMBL" id="CP089983">
    <property type="protein sequence ID" value="WXB04076.1"/>
    <property type="molecule type" value="Genomic_DNA"/>
</dbReference>
<dbReference type="InterPro" id="IPR003593">
    <property type="entry name" value="AAA+_ATPase"/>
</dbReference>
<dbReference type="Pfam" id="PF25601">
    <property type="entry name" value="AAA_lid_14"/>
    <property type="match status" value="1"/>
</dbReference>
<dbReference type="CDD" id="cd00009">
    <property type="entry name" value="AAA"/>
    <property type="match status" value="1"/>
</dbReference>
<sequence>MSHAIDFERTVMQRHDADTGECIFVATVVDGPDAGVAITLDGSQPSSLLVGQSPACALQLTDREVSRRHIALEPRGTLLHVRDLGSTNGTYLDKVKIIEAELSGGEVVRIGSTRLRIERRPEPAAAPPKLDAFGRVLGSSLEMRRLYPLCGRLAQSSIPVLIEGETGTGKELLAESLHEEGPRAAAPFVVFDCTAVPANLVESELFGHERGAFTGAVSARRGVFEQADGGTLLIDEIGELDITLQPKLLRALERSEVRRVGGDRSMKFDVRVLSATRRNLDHEVQAGRFRDDLFHRLAVARIELPPLRRRRGDIPRLARAIWASAGAPPEELSDMLLRQWSDYPWPGNVRELRNAVVRRLALGELAPSPASTPEPIESLEGELVRGVLEQILAQNLPFGAARQRVLEAFERRYVERTLAEHGGNVLRAAAASGVARRHFQRVKSRSLK</sequence>
<evidence type="ECO:0000256" key="2">
    <source>
        <dbReference type="ARBA" id="ARBA00022840"/>
    </source>
</evidence>
<dbReference type="InterPro" id="IPR009057">
    <property type="entry name" value="Homeodomain-like_sf"/>
</dbReference>
<keyword evidence="9" id="KW-1185">Reference proteome</keyword>
<dbReference type="Gene3D" id="1.10.10.60">
    <property type="entry name" value="Homeodomain-like"/>
    <property type="match status" value="1"/>
</dbReference>
<dbReference type="InterPro" id="IPR058031">
    <property type="entry name" value="AAA_lid_NorR"/>
</dbReference>
<dbReference type="Gene3D" id="1.10.8.60">
    <property type="match status" value="1"/>
</dbReference>
<name>A0ABZ2L4D1_9BACT</name>
<dbReference type="Proteomes" id="UP001374803">
    <property type="component" value="Chromosome"/>
</dbReference>
<dbReference type="Pfam" id="PF02954">
    <property type="entry name" value="HTH_8"/>
    <property type="match status" value="1"/>
</dbReference>
<dbReference type="InterPro" id="IPR027417">
    <property type="entry name" value="P-loop_NTPase"/>
</dbReference>
<dbReference type="PANTHER" id="PTHR32071:SF117">
    <property type="entry name" value="PTS-DEPENDENT DIHYDROXYACETONE KINASE OPERON REGULATORY PROTEIN-RELATED"/>
    <property type="match status" value="1"/>
</dbReference>
<dbReference type="SMART" id="SM00240">
    <property type="entry name" value="FHA"/>
    <property type="match status" value="1"/>
</dbReference>
<dbReference type="PANTHER" id="PTHR32071">
    <property type="entry name" value="TRANSCRIPTIONAL REGULATORY PROTEIN"/>
    <property type="match status" value="1"/>
</dbReference>
<dbReference type="CDD" id="cd00060">
    <property type="entry name" value="FHA"/>
    <property type="match status" value="1"/>
</dbReference>
<dbReference type="PROSITE" id="PS00676">
    <property type="entry name" value="SIGMA54_INTERACT_2"/>
    <property type="match status" value="1"/>
</dbReference>
<organism evidence="8 9">
    <name type="scientific">Pendulispora rubella</name>
    <dbReference type="NCBI Taxonomy" id="2741070"/>
    <lineage>
        <taxon>Bacteria</taxon>
        <taxon>Pseudomonadati</taxon>
        <taxon>Myxococcota</taxon>
        <taxon>Myxococcia</taxon>
        <taxon>Myxococcales</taxon>
        <taxon>Sorangiineae</taxon>
        <taxon>Pendulisporaceae</taxon>
        <taxon>Pendulispora</taxon>
    </lineage>
</organism>
<dbReference type="SUPFAM" id="SSF49879">
    <property type="entry name" value="SMAD/FHA domain"/>
    <property type="match status" value="1"/>
</dbReference>
<dbReference type="InterPro" id="IPR000253">
    <property type="entry name" value="FHA_dom"/>
</dbReference>
<dbReference type="Gene3D" id="2.60.200.20">
    <property type="match status" value="1"/>
</dbReference>
<dbReference type="InterPro" id="IPR008984">
    <property type="entry name" value="SMAD_FHA_dom_sf"/>
</dbReference>
<keyword evidence="2" id="KW-0067">ATP-binding</keyword>
<dbReference type="PROSITE" id="PS50045">
    <property type="entry name" value="SIGMA54_INTERACT_4"/>
    <property type="match status" value="1"/>
</dbReference>
<evidence type="ECO:0000256" key="3">
    <source>
        <dbReference type="ARBA" id="ARBA00023015"/>
    </source>
</evidence>
<dbReference type="RefSeq" id="WP_394833710.1">
    <property type="nucleotide sequence ID" value="NZ_CP089929.1"/>
</dbReference>
<evidence type="ECO:0000259" key="7">
    <source>
        <dbReference type="PROSITE" id="PS50045"/>
    </source>
</evidence>
<reference evidence="8" key="1">
    <citation type="submission" date="2021-12" db="EMBL/GenBank/DDBJ databases">
        <title>Discovery of the Pendulisporaceae a myxobacterial family with distinct sporulation behavior and unique specialized metabolism.</title>
        <authorList>
            <person name="Garcia R."/>
            <person name="Popoff A."/>
            <person name="Bader C.D."/>
            <person name="Loehr J."/>
            <person name="Walesch S."/>
            <person name="Walt C."/>
            <person name="Boldt J."/>
            <person name="Bunk B."/>
            <person name="Haeckl F.J.F.P.J."/>
            <person name="Gunesch A.P."/>
            <person name="Birkelbach J."/>
            <person name="Nuebel U."/>
            <person name="Pietschmann T."/>
            <person name="Bach T."/>
            <person name="Mueller R."/>
        </authorList>
    </citation>
    <scope>NUCLEOTIDE SEQUENCE</scope>
    <source>
        <strain evidence="8">MSr11367</strain>
    </source>
</reference>
<dbReference type="Pfam" id="PF00158">
    <property type="entry name" value="Sigma54_activat"/>
    <property type="match status" value="1"/>
</dbReference>
<evidence type="ECO:0000256" key="4">
    <source>
        <dbReference type="ARBA" id="ARBA00023125"/>
    </source>
</evidence>
<dbReference type="InterPro" id="IPR025944">
    <property type="entry name" value="Sigma_54_int_dom_CS"/>
</dbReference>
<keyword evidence="4" id="KW-0238">DNA-binding</keyword>
<keyword evidence="1" id="KW-0547">Nucleotide-binding</keyword>
<evidence type="ECO:0000256" key="1">
    <source>
        <dbReference type="ARBA" id="ARBA00022741"/>
    </source>
</evidence>
<keyword evidence="3" id="KW-0805">Transcription regulation</keyword>
<dbReference type="InterPro" id="IPR025943">
    <property type="entry name" value="Sigma_54_int_dom_ATP-bd_2"/>
</dbReference>
<protein>
    <submittedName>
        <fullName evidence="8">Sigma 54-interacting transcriptional regulator</fullName>
    </submittedName>
</protein>
<dbReference type="SMART" id="SM00382">
    <property type="entry name" value="AAA"/>
    <property type="match status" value="1"/>
</dbReference>
<evidence type="ECO:0000259" key="6">
    <source>
        <dbReference type="PROSITE" id="PS50006"/>
    </source>
</evidence>
<keyword evidence="5" id="KW-0804">Transcription</keyword>
<dbReference type="InterPro" id="IPR002078">
    <property type="entry name" value="Sigma_54_int"/>
</dbReference>
<proteinExistence type="predicted"/>
<evidence type="ECO:0000256" key="5">
    <source>
        <dbReference type="ARBA" id="ARBA00023163"/>
    </source>
</evidence>
<dbReference type="InterPro" id="IPR002197">
    <property type="entry name" value="HTH_Fis"/>
</dbReference>
<gene>
    <name evidence="8" type="ORF">LVJ94_45115</name>
</gene>
<dbReference type="PROSITE" id="PS50006">
    <property type="entry name" value="FHA_DOMAIN"/>
    <property type="match status" value="1"/>
</dbReference>
<dbReference type="Gene3D" id="3.40.50.300">
    <property type="entry name" value="P-loop containing nucleotide triphosphate hydrolases"/>
    <property type="match status" value="1"/>
</dbReference>
<feature type="domain" description="Sigma-54 factor interaction" evidence="7">
    <location>
        <begin position="136"/>
        <end position="361"/>
    </location>
</feature>
<dbReference type="SUPFAM" id="SSF52540">
    <property type="entry name" value="P-loop containing nucleoside triphosphate hydrolases"/>
    <property type="match status" value="1"/>
</dbReference>
<feature type="domain" description="FHA" evidence="6">
    <location>
        <begin position="48"/>
        <end position="97"/>
    </location>
</feature>
<evidence type="ECO:0000313" key="9">
    <source>
        <dbReference type="Proteomes" id="UP001374803"/>
    </source>
</evidence>
<dbReference type="Pfam" id="PF00498">
    <property type="entry name" value="FHA"/>
    <property type="match status" value="1"/>
</dbReference>
<dbReference type="InterPro" id="IPR025662">
    <property type="entry name" value="Sigma_54_int_dom_ATP-bd_1"/>
</dbReference>
<evidence type="ECO:0000313" key="8">
    <source>
        <dbReference type="EMBL" id="WXB04076.1"/>
    </source>
</evidence>
<dbReference type="PROSITE" id="PS00688">
    <property type="entry name" value="SIGMA54_INTERACT_3"/>
    <property type="match status" value="1"/>
</dbReference>
<dbReference type="PROSITE" id="PS00675">
    <property type="entry name" value="SIGMA54_INTERACT_1"/>
    <property type="match status" value="1"/>
</dbReference>
<dbReference type="SUPFAM" id="SSF46689">
    <property type="entry name" value="Homeodomain-like"/>
    <property type="match status" value="1"/>
</dbReference>